<evidence type="ECO:0000256" key="1">
    <source>
        <dbReference type="SAM" id="MobiDB-lite"/>
    </source>
</evidence>
<reference evidence="2 3" key="1">
    <citation type="journal article" date="2020" name="Cell">
        <title>Large-Scale Comparative Analyses of Tick Genomes Elucidate Their Genetic Diversity and Vector Capacities.</title>
        <authorList>
            <consortium name="Tick Genome and Microbiome Consortium (TIGMIC)"/>
            <person name="Jia N."/>
            <person name="Wang J."/>
            <person name="Shi W."/>
            <person name="Du L."/>
            <person name="Sun Y."/>
            <person name="Zhan W."/>
            <person name="Jiang J.F."/>
            <person name="Wang Q."/>
            <person name="Zhang B."/>
            <person name="Ji P."/>
            <person name="Bell-Sakyi L."/>
            <person name="Cui X.M."/>
            <person name="Yuan T.T."/>
            <person name="Jiang B.G."/>
            <person name="Yang W.F."/>
            <person name="Lam T.T."/>
            <person name="Chang Q.C."/>
            <person name="Ding S.J."/>
            <person name="Wang X.J."/>
            <person name="Zhu J.G."/>
            <person name="Ruan X.D."/>
            <person name="Zhao L."/>
            <person name="Wei J.T."/>
            <person name="Ye R.Z."/>
            <person name="Que T.C."/>
            <person name="Du C.H."/>
            <person name="Zhou Y.H."/>
            <person name="Cheng J.X."/>
            <person name="Dai P.F."/>
            <person name="Guo W.B."/>
            <person name="Han X.H."/>
            <person name="Huang E.J."/>
            <person name="Li L.F."/>
            <person name="Wei W."/>
            <person name="Gao Y.C."/>
            <person name="Liu J.Z."/>
            <person name="Shao H.Z."/>
            <person name="Wang X."/>
            <person name="Wang C.C."/>
            <person name="Yang T.C."/>
            <person name="Huo Q.B."/>
            <person name="Li W."/>
            <person name="Chen H.Y."/>
            <person name="Chen S.E."/>
            <person name="Zhou L.G."/>
            <person name="Ni X.B."/>
            <person name="Tian J.H."/>
            <person name="Sheng Y."/>
            <person name="Liu T."/>
            <person name="Pan Y.S."/>
            <person name="Xia L.Y."/>
            <person name="Li J."/>
            <person name="Zhao F."/>
            <person name="Cao W.C."/>
        </authorList>
    </citation>
    <scope>NUCLEOTIDE SEQUENCE [LARGE SCALE GENOMIC DNA]</scope>
    <source>
        <strain evidence="2">HaeL-2018</strain>
    </source>
</reference>
<feature type="compositionally biased region" description="Pro residues" evidence="1">
    <location>
        <begin position="52"/>
        <end position="65"/>
    </location>
</feature>
<sequence>MQKAPSPPSLAGQRQRPKIRGKESPSRSDADDVGFTLVQYGKRKQKKTSQPAPSPPLPQATPPPRAGSKQPDSQRASAAGRLTPQVTVLFKPTTQSASLRRLSRFDLSEELNTFGAWAKYASTRPYPASREGRTRAVLRGIDAAVEAEELIARIKPQVPIIGGSRNGQLLFITFLGRQPPTHVHLSHIRVPVEILTARNLQCGHCYRFGHIRTTCRSAARCARCAGAHPTQDCAAPGLRCCNCGGTHWATATTCPARLTAVNTTQAPPPRKRNLPPPPPPAVRERPASPPSSEGPTYASRLRAPAPSAALLGEALQTIKHLTSYIEHLEHGN</sequence>
<evidence type="ECO:0000313" key="2">
    <source>
        <dbReference type="EMBL" id="KAH9384903.1"/>
    </source>
</evidence>
<keyword evidence="3" id="KW-1185">Reference proteome</keyword>
<dbReference type="EMBL" id="JABSTR010003430">
    <property type="protein sequence ID" value="KAH9384903.1"/>
    <property type="molecule type" value="Genomic_DNA"/>
</dbReference>
<feature type="region of interest" description="Disordered" evidence="1">
    <location>
        <begin position="1"/>
        <end position="86"/>
    </location>
</feature>
<dbReference type="AlphaFoldDB" id="A0A9J6H2E2"/>
<gene>
    <name evidence="2" type="ORF">HPB48_026933</name>
</gene>
<evidence type="ECO:0008006" key="4">
    <source>
        <dbReference type="Google" id="ProtNLM"/>
    </source>
</evidence>
<name>A0A9J6H2E2_HAELO</name>
<accession>A0A9J6H2E2</accession>
<dbReference type="VEuPathDB" id="VectorBase:HLOH_049605"/>
<evidence type="ECO:0000313" key="3">
    <source>
        <dbReference type="Proteomes" id="UP000821853"/>
    </source>
</evidence>
<dbReference type="Proteomes" id="UP000821853">
    <property type="component" value="Unassembled WGS sequence"/>
</dbReference>
<organism evidence="2 3">
    <name type="scientific">Haemaphysalis longicornis</name>
    <name type="common">Bush tick</name>
    <dbReference type="NCBI Taxonomy" id="44386"/>
    <lineage>
        <taxon>Eukaryota</taxon>
        <taxon>Metazoa</taxon>
        <taxon>Ecdysozoa</taxon>
        <taxon>Arthropoda</taxon>
        <taxon>Chelicerata</taxon>
        <taxon>Arachnida</taxon>
        <taxon>Acari</taxon>
        <taxon>Parasitiformes</taxon>
        <taxon>Ixodida</taxon>
        <taxon>Ixodoidea</taxon>
        <taxon>Ixodidae</taxon>
        <taxon>Haemaphysalinae</taxon>
        <taxon>Haemaphysalis</taxon>
    </lineage>
</organism>
<protein>
    <recommendedName>
        <fullName evidence="4">Nucleic-acid-binding protein from transposon X-element</fullName>
    </recommendedName>
</protein>
<proteinExistence type="predicted"/>
<comment type="caution">
    <text evidence="2">The sequence shown here is derived from an EMBL/GenBank/DDBJ whole genome shotgun (WGS) entry which is preliminary data.</text>
</comment>
<feature type="compositionally biased region" description="Basic and acidic residues" evidence="1">
    <location>
        <begin position="20"/>
        <end position="30"/>
    </location>
</feature>
<feature type="region of interest" description="Disordered" evidence="1">
    <location>
        <begin position="262"/>
        <end position="304"/>
    </location>
</feature>